<evidence type="ECO:0000256" key="1">
    <source>
        <dbReference type="ARBA" id="ARBA00004245"/>
    </source>
</evidence>
<protein>
    <submittedName>
        <fullName evidence="10">Kinesin motor domain-containing protein</fullName>
    </submittedName>
</protein>
<dbReference type="GO" id="GO:0005871">
    <property type="term" value="C:kinesin complex"/>
    <property type="evidence" value="ECO:0007669"/>
    <property type="project" value="TreeGrafter"/>
</dbReference>
<dbReference type="SUPFAM" id="SSF52540">
    <property type="entry name" value="P-loop containing nucleoside triphosphate hydrolases"/>
    <property type="match status" value="1"/>
</dbReference>
<dbReference type="GO" id="GO:0005874">
    <property type="term" value="C:microtubule"/>
    <property type="evidence" value="ECO:0007669"/>
    <property type="project" value="TreeGrafter"/>
</dbReference>
<dbReference type="GO" id="GO:0003777">
    <property type="term" value="F:microtubule motor activity"/>
    <property type="evidence" value="ECO:0007669"/>
    <property type="project" value="InterPro"/>
</dbReference>
<sequence>NGICKFCSIVSIIAYHFQGTLRCRLDHPIVKSDQRAALVPIYVMIIQEDFPGGREVINEAPLQSDPSQGRDQRRAQLMPLSAQYKLVAVRVRPFMENESRENGLVVRGNRVHIRSCNREFFFELSHIFDFTTTQQEVYQKLAMPLLTHALSGINVCLFAYGQTGSGKTYSIVGNREDPGVLQRFCEDFFDAVAEVKLEERSLTAAFYEIYQEKAYDLLGDVREPLRIRGGEQAYLKGLTEATVTSFAEFEKLRQRAWAKRATASTAFNRQSSRSHAVVRLIYQRSVNEKAGAEARSFAITSQIHFVDLAGSERVVHSGYSHMEETIAINVSLSALHRVISSAAEGVPCGFRDSILTRLLKECFIGNARTAMLATVSPSNDSCGETLSTLRFATHAAAVCLKPRVNVDPFLELMNNLRAENEQLKEKLATFEDVLQPTLFVRPEAPCVIELQRDPALITWQPLIKELAYSPCGNAEMIVGFTLGVEEEAVVEAYGEGVYLNGDPLMPRRAQQLNNADRIVVRDERFFIVLLDENDESNILVRHSFSSVRLEFVEHNFERVRVEVEADKKADAEREKQQLMEEIDEELKERKQELDEGYQKLSGHKGSQAKESSRLAELRTGLENLNAFRESFITNADRAVENSAFEARSSPEKEEIMHLKSEVDRVNFILRRFRKENIYDFKLKVIDRDGDSKPCVRFTDRRIKMYGDVSPTEFEAMAERLAEMNVQCTVVTEQERERMGEMLFLMCRDIPNLVKIGGGRPSTIMHTAIVNSTNEAVRRRRTTAAEFRKSLLGSRRSTISTRLLGAVKEVINEEEEESALERQFVGCVLFERTNSKERWQSTEGGGVIILLDALSQMQKSMAKLRCIDKRLIKGMPFYANINAFSLMATQIEVVMRVLSSPEAVPADADSSVSEVVVELRHFLSAFDSWLSNFEDDNSEIRALVVDNMEGMFPRIYTTLGKAAFWMDQRLHEKQLPPEVNNAYMIGLRAAVDEVSDENEDICRRFSVMPSIVAQIICFGVFEVFFQTRTSEALREACALSKETLDERLLFGVVRPMFVILRASGRFNADSMLRQLVQVLDRARNLSLPQSERLVVTLREAVHQCSSVSAPALRPLRPPTRPRLPSSLKNA</sequence>
<evidence type="ECO:0000256" key="4">
    <source>
        <dbReference type="ARBA" id="ARBA00023212"/>
    </source>
</evidence>
<feature type="domain" description="Kinesin motor" evidence="8">
    <location>
        <begin position="84"/>
        <end position="398"/>
    </location>
</feature>
<name>A0A0M3HZN7_ASCLU</name>
<dbReference type="GO" id="GO:0016887">
    <property type="term" value="F:ATP hydrolysis activity"/>
    <property type="evidence" value="ECO:0007669"/>
    <property type="project" value="TreeGrafter"/>
</dbReference>
<dbReference type="InterPro" id="IPR019821">
    <property type="entry name" value="Kinesin_motor_CS"/>
</dbReference>
<feature type="binding site" evidence="5">
    <location>
        <begin position="161"/>
        <end position="168"/>
    </location>
    <ligand>
        <name>ATP</name>
        <dbReference type="ChEBI" id="CHEBI:30616"/>
    </ligand>
</feature>
<dbReference type="Pfam" id="PF00225">
    <property type="entry name" value="Kinesin"/>
    <property type="match status" value="1"/>
</dbReference>
<dbReference type="InterPro" id="IPR027417">
    <property type="entry name" value="P-loop_NTPase"/>
</dbReference>
<dbReference type="GO" id="GO:0005524">
    <property type="term" value="F:ATP binding"/>
    <property type="evidence" value="ECO:0007669"/>
    <property type="project" value="UniProtKB-UniRule"/>
</dbReference>
<feature type="coiled-coil region" evidence="6">
    <location>
        <begin position="406"/>
        <end position="433"/>
    </location>
</feature>
<dbReference type="CDD" id="cd00106">
    <property type="entry name" value="KISc"/>
    <property type="match status" value="1"/>
</dbReference>
<comment type="similarity">
    <text evidence="5">Belongs to the TRAFAC class myosin-kinesin ATPase superfamily. Kinesin family.</text>
</comment>
<keyword evidence="4" id="KW-0963">Cytoplasm</keyword>
<dbReference type="InterPro" id="IPR036961">
    <property type="entry name" value="Kinesin_motor_dom_sf"/>
</dbReference>
<feature type="region of interest" description="Disordered" evidence="7">
    <location>
        <begin position="593"/>
        <end position="612"/>
    </location>
</feature>
<keyword evidence="9" id="KW-1185">Reference proteome</keyword>
<evidence type="ECO:0000259" key="8">
    <source>
        <dbReference type="PROSITE" id="PS50067"/>
    </source>
</evidence>
<evidence type="ECO:0000313" key="9">
    <source>
        <dbReference type="Proteomes" id="UP000036681"/>
    </source>
</evidence>
<evidence type="ECO:0000313" key="10">
    <source>
        <dbReference type="WBParaSite" id="ALUE_0000920201-mRNA-1"/>
    </source>
</evidence>
<accession>A0A0M3HZN7</accession>
<evidence type="ECO:0000256" key="6">
    <source>
        <dbReference type="SAM" id="Coils"/>
    </source>
</evidence>
<evidence type="ECO:0000256" key="2">
    <source>
        <dbReference type="ARBA" id="ARBA00022741"/>
    </source>
</evidence>
<dbReference type="Gene3D" id="3.40.850.10">
    <property type="entry name" value="Kinesin motor domain"/>
    <property type="match status" value="1"/>
</dbReference>
<dbReference type="PROSITE" id="PS00411">
    <property type="entry name" value="KINESIN_MOTOR_1"/>
    <property type="match status" value="1"/>
</dbReference>
<dbReference type="AlphaFoldDB" id="A0A0M3HZN7"/>
<reference evidence="10" key="1">
    <citation type="submission" date="2016-05" db="UniProtKB">
        <authorList>
            <consortium name="WormBaseParasite"/>
        </authorList>
    </citation>
    <scope>IDENTIFICATION</scope>
</reference>
<keyword evidence="6" id="KW-0175">Coiled coil</keyword>
<comment type="subcellular location">
    <subcellularLocation>
        <location evidence="1">Cytoplasm</location>
        <location evidence="1">Cytoskeleton</location>
    </subcellularLocation>
</comment>
<dbReference type="PROSITE" id="PS50067">
    <property type="entry name" value="KINESIN_MOTOR_2"/>
    <property type="match status" value="1"/>
</dbReference>
<keyword evidence="4" id="KW-0206">Cytoskeleton</keyword>
<dbReference type="Proteomes" id="UP000036681">
    <property type="component" value="Unplaced"/>
</dbReference>
<proteinExistence type="inferred from homology"/>
<keyword evidence="5" id="KW-0505">Motor protein</keyword>
<dbReference type="InterPro" id="IPR001752">
    <property type="entry name" value="Kinesin_motor_dom"/>
</dbReference>
<dbReference type="GO" id="GO:0007018">
    <property type="term" value="P:microtubule-based movement"/>
    <property type="evidence" value="ECO:0007669"/>
    <property type="project" value="InterPro"/>
</dbReference>
<keyword evidence="3 5" id="KW-0067">ATP-binding</keyword>
<keyword evidence="2 5" id="KW-0547">Nucleotide-binding</keyword>
<dbReference type="InterPro" id="IPR027640">
    <property type="entry name" value="Kinesin-like_fam"/>
</dbReference>
<dbReference type="PANTHER" id="PTHR24115">
    <property type="entry name" value="KINESIN-RELATED"/>
    <property type="match status" value="1"/>
</dbReference>
<organism evidence="9 10">
    <name type="scientific">Ascaris lumbricoides</name>
    <name type="common">Giant roundworm</name>
    <dbReference type="NCBI Taxonomy" id="6252"/>
    <lineage>
        <taxon>Eukaryota</taxon>
        <taxon>Metazoa</taxon>
        <taxon>Ecdysozoa</taxon>
        <taxon>Nematoda</taxon>
        <taxon>Chromadorea</taxon>
        <taxon>Rhabditida</taxon>
        <taxon>Spirurina</taxon>
        <taxon>Ascaridomorpha</taxon>
        <taxon>Ascaridoidea</taxon>
        <taxon>Ascarididae</taxon>
        <taxon>Ascaris</taxon>
    </lineage>
</organism>
<evidence type="ECO:0000256" key="3">
    <source>
        <dbReference type="ARBA" id="ARBA00022840"/>
    </source>
</evidence>
<dbReference type="PANTHER" id="PTHR24115:SF546">
    <property type="entry name" value="KINESIN-LIKE PROTEIN KIF14"/>
    <property type="match status" value="1"/>
</dbReference>
<feature type="region of interest" description="Disordered" evidence="7">
    <location>
        <begin position="1110"/>
        <end position="1129"/>
    </location>
</feature>
<dbReference type="WBParaSite" id="ALUE_0000920201-mRNA-1">
    <property type="protein sequence ID" value="ALUE_0000920201-mRNA-1"/>
    <property type="gene ID" value="ALUE_0000920201"/>
</dbReference>
<evidence type="ECO:0000256" key="5">
    <source>
        <dbReference type="PROSITE-ProRule" id="PRU00283"/>
    </source>
</evidence>
<evidence type="ECO:0000256" key="7">
    <source>
        <dbReference type="SAM" id="MobiDB-lite"/>
    </source>
</evidence>
<dbReference type="SMART" id="SM00129">
    <property type="entry name" value="KISc"/>
    <property type="match status" value="1"/>
</dbReference>
<dbReference type="PRINTS" id="PR00380">
    <property type="entry name" value="KINESINHEAVY"/>
</dbReference>
<dbReference type="GO" id="GO:0008017">
    <property type="term" value="F:microtubule binding"/>
    <property type="evidence" value="ECO:0007669"/>
    <property type="project" value="InterPro"/>
</dbReference>